<name>A0A0D2ALL3_9PEZI</name>
<keyword evidence="4" id="KW-0067">ATP-binding</keyword>
<dbReference type="InterPro" id="IPR004364">
    <property type="entry name" value="Aa-tRNA-synt_II"/>
</dbReference>
<evidence type="ECO:0000256" key="7">
    <source>
        <dbReference type="SAM" id="MobiDB-lite"/>
    </source>
</evidence>
<dbReference type="NCBIfam" id="TIGR00459">
    <property type="entry name" value="aspS_bact"/>
    <property type="match status" value="1"/>
</dbReference>
<proteinExistence type="inferred from homology"/>
<dbReference type="RefSeq" id="XP_016217259.1">
    <property type="nucleotide sequence ID" value="XM_016355243.1"/>
</dbReference>
<keyword evidence="2 9" id="KW-0436">Ligase</keyword>
<reference evidence="9 10" key="1">
    <citation type="submission" date="2015-01" db="EMBL/GenBank/DDBJ databases">
        <title>The Genome Sequence of Ochroconis gallopava CBS43764.</title>
        <authorList>
            <consortium name="The Broad Institute Genomics Platform"/>
            <person name="Cuomo C."/>
            <person name="de Hoog S."/>
            <person name="Gorbushina A."/>
            <person name="Stielow B."/>
            <person name="Teixiera M."/>
            <person name="Abouelleil A."/>
            <person name="Chapman S.B."/>
            <person name="Priest M."/>
            <person name="Young S.K."/>
            <person name="Wortman J."/>
            <person name="Nusbaum C."/>
            <person name="Birren B."/>
        </authorList>
    </citation>
    <scope>NUCLEOTIDE SEQUENCE [LARGE SCALE GENOMIC DNA]</scope>
    <source>
        <strain evidence="9 10">CBS 43764</strain>
    </source>
</reference>
<dbReference type="PRINTS" id="PR01042">
    <property type="entry name" value="TRNASYNTHASP"/>
</dbReference>
<protein>
    <submittedName>
        <fullName evidence="9">Aspartate-tRNA ligase</fullName>
    </submittedName>
</protein>
<evidence type="ECO:0000313" key="10">
    <source>
        <dbReference type="Proteomes" id="UP000053259"/>
    </source>
</evidence>
<dbReference type="InterPro" id="IPR045864">
    <property type="entry name" value="aa-tRNA-synth_II/BPL/LPL"/>
</dbReference>
<dbReference type="Gene3D" id="3.30.1360.30">
    <property type="entry name" value="GAD-like domain"/>
    <property type="match status" value="1"/>
</dbReference>
<dbReference type="PANTHER" id="PTHR22594:SF5">
    <property type="entry name" value="ASPARTATE--TRNA LIGASE, MITOCHONDRIAL"/>
    <property type="match status" value="1"/>
</dbReference>
<evidence type="ECO:0000313" key="9">
    <source>
        <dbReference type="EMBL" id="KIW07390.1"/>
    </source>
</evidence>
<keyword evidence="5" id="KW-0648">Protein biosynthesis</keyword>
<evidence type="ECO:0000259" key="8">
    <source>
        <dbReference type="PROSITE" id="PS50862"/>
    </source>
</evidence>
<feature type="domain" description="Aminoacyl-transfer RNA synthetases class-II family profile" evidence="8">
    <location>
        <begin position="233"/>
        <end position="679"/>
    </location>
</feature>
<dbReference type="GeneID" id="27310206"/>
<dbReference type="VEuPathDB" id="FungiDB:PV09_02233"/>
<dbReference type="Gene3D" id="3.30.930.10">
    <property type="entry name" value="Bira Bifunctional Protein, Domain 2"/>
    <property type="match status" value="1"/>
</dbReference>
<evidence type="ECO:0000256" key="4">
    <source>
        <dbReference type="ARBA" id="ARBA00022840"/>
    </source>
</evidence>
<dbReference type="EMBL" id="KN847533">
    <property type="protein sequence ID" value="KIW07390.1"/>
    <property type="molecule type" value="Genomic_DNA"/>
</dbReference>
<dbReference type="OrthoDB" id="439710at2759"/>
<dbReference type="AlphaFoldDB" id="A0A0D2ALL3"/>
<organism evidence="9 10">
    <name type="scientific">Verruconis gallopava</name>
    <dbReference type="NCBI Taxonomy" id="253628"/>
    <lineage>
        <taxon>Eukaryota</taxon>
        <taxon>Fungi</taxon>
        <taxon>Dikarya</taxon>
        <taxon>Ascomycota</taxon>
        <taxon>Pezizomycotina</taxon>
        <taxon>Dothideomycetes</taxon>
        <taxon>Pleosporomycetidae</taxon>
        <taxon>Venturiales</taxon>
        <taxon>Sympoventuriaceae</taxon>
        <taxon>Verruconis</taxon>
    </lineage>
</organism>
<dbReference type="NCBIfam" id="NF001750">
    <property type="entry name" value="PRK00476.1"/>
    <property type="match status" value="1"/>
</dbReference>
<dbReference type="InterPro" id="IPR012340">
    <property type="entry name" value="NA-bd_OB-fold"/>
</dbReference>
<keyword evidence="6" id="KW-0030">Aminoacyl-tRNA synthetase</keyword>
<evidence type="ECO:0000256" key="6">
    <source>
        <dbReference type="ARBA" id="ARBA00023146"/>
    </source>
</evidence>
<dbReference type="FunCoup" id="A0A0D2ALL3">
    <property type="interactions" value="621"/>
</dbReference>
<dbReference type="HOGENOM" id="CLU_014330_2_1_1"/>
<evidence type="ECO:0000256" key="2">
    <source>
        <dbReference type="ARBA" id="ARBA00022598"/>
    </source>
</evidence>
<dbReference type="InterPro" id="IPR006195">
    <property type="entry name" value="aa-tRNA-synth_II"/>
</dbReference>
<dbReference type="GO" id="GO:0004815">
    <property type="term" value="F:aspartate-tRNA ligase activity"/>
    <property type="evidence" value="ECO:0007669"/>
    <property type="project" value="TreeGrafter"/>
</dbReference>
<dbReference type="InParanoid" id="A0A0D2ALL3"/>
<dbReference type="Pfam" id="PF00152">
    <property type="entry name" value="tRNA-synt_2"/>
    <property type="match status" value="1"/>
</dbReference>
<dbReference type="GO" id="GO:0006422">
    <property type="term" value="P:aspartyl-tRNA aminoacylation"/>
    <property type="evidence" value="ECO:0007669"/>
    <property type="project" value="TreeGrafter"/>
</dbReference>
<feature type="region of interest" description="Disordered" evidence="7">
    <location>
        <begin position="540"/>
        <end position="568"/>
    </location>
</feature>
<evidence type="ECO:0000256" key="5">
    <source>
        <dbReference type="ARBA" id="ARBA00022917"/>
    </source>
</evidence>
<comment type="similarity">
    <text evidence="1">Belongs to the class-II aminoacyl-tRNA synthetase family. Type 1 subfamily.</text>
</comment>
<dbReference type="InterPro" id="IPR004115">
    <property type="entry name" value="GAD-like_sf"/>
</dbReference>
<gene>
    <name evidence="9" type="ORF">PV09_02233</name>
</gene>
<keyword evidence="3" id="KW-0547">Nucleotide-binding</keyword>
<dbReference type="Gene3D" id="2.40.50.140">
    <property type="entry name" value="Nucleic acid-binding proteins"/>
    <property type="match status" value="1"/>
</dbReference>
<dbReference type="STRING" id="253628.A0A0D2ALL3"/>
<dbReference type="GO" id="GO:0005739">
    <property type="term" value="C:mitochondrion"/>
    <property type="evidence" value="ECO:0007669"/>
    <property type="project" value="TreeGrafter"/>
</dbReference>
<dbReference type="InterPro" id="IPR002312">
    <property type="entry name" value="Asp/Asn-tRNA-synth_IIb"/>
</dbReference>
<dbReference type="InterPro" id="IPR004524">
    <property type="entry name" value="Asp-tRNA-ligase_1"/>
</dbReference>
<sequence length="697" mass="77833">MLFVPSLRPVVKASSTARRSYIELSKLAHSRNNYATSRPTHSLIRFCYRQTSIEHPIKSRRCYSQIGDQAKNDSGKSISAFINSFDFPASTHEITKLSVGDEVVVHGYLGPIFNRSKNLSFVWLYDSNLKHAVQIVSSAPKGKDVTEGSAHQKLRACTQHTPVAIRGIVGSKPPSKDGNADGSSRIQDVEIQLQDIWPLNKFPSDVMMETDTVFGAEQRHLQLRTTPSLRNALRFRSRAAQLCREQLLSKDFIEVETPLLFKSTPEGAREFLVPTRQKGMAYALPQSPQQYKQILMASGIPKYFQIARCFRDEDLRADRQPEFTQLDLEMSFAKGEQVMEVIEQLLVTLWKRLLDHEIPQPIKRMTYHEAMSRYGSDKPDLRLSMELHSVGELLPVDLVSKIGPLARPAVDAMKLSVSDNPQQTKQFIREFMDSPEATPFLTNPEGQPGIFVYDSSQPLNGLFAFGFQTAEYLEEVLSLKDGDLVVIQARENIPFTGGFTPMGRLRLALHKAAVSKQLVPAPAGFNFVWITDFPLFSPSPEPGLGEGQGGTSGLSSTHHPFTSPKSVEDVKLLSTDPRRVVGEHYDIVCNGVELGGGSRRIHSAAMQEYVLREVLGMTEERLADFKHLIDVLRVGCPPHAGIALGFDRLVAVMLGLESVRDVIAFPKSGKGEDLLVKSPTQLTEDHLRMYHLRLDTN</sequence>
<dbReference type="SUPFAM" id="SSF55681">
    <property type="entry name" value="Class II aaRS and biotin synthetases"/>
    <property type="match status" value="1"/>
</dbReference>
<keyword evidence="10" id="KW-1185">Reference proteome</keyword>
<evidence type="ECO:0000256" key="1">
    <source>
        <dbReference type="ARBA" id="ARBA00006303"/>
    </source>
</evidence>
<dbReference type="PROSITE" id="PS50862">
    <property type="entry name" value="AA_TRNA_LIGASE_II"/>
    <property type="match status" value="1"/>
</dbReference>
<dbReference type="Proteomes" id="UP000053259">
    <property type="component" value="Unassembled WGS sequence"/>
</dbReference>
<evidence type="ECO:0000256" key="3">
    <source>
        <dbReference type="ARBA" id="ARBA00022741"/>
    </source>
</evidence>
<dbReference type="HAMAP" id="MF_00044">
    <property type="entry name" value="Asp_tRNA_synth_type1"/>
    <property type="match status" value="1"/>
</dbReference>
<dbReference type="PANTHER" id="PTHR22594">
    <property type="entry name" value="ASPARTYL/LYSYL-TRNA SYNTHETASE"/>
    <property type="match status" value="1"/>
</dbReference>
<accession>A0A0D2ALL3</accession>
<dbReference type="GO" id="GO:0005524">
    <property type="term" value="F:ATP binding"/>
    <property type="evidence" value="ECO:0007669"/>
    <property type="project" value="UniProtKB-KW"/>
</dbReference>